<evidence type="ECO:0000259" key="8">
    <source>
        <dbReference type="PROSITE" id="PS50893"/>
    </source>
</evidence>
<feature type="transmembrane region" description="Helical" evidence="7">
    <location>
        <begin position="80"/>
        <end position="104"/>
    </location>
</feature>
<dbReference type="Gene3D" id="1.20.1560.10">
    <property type="entry name" value="ABC transporter type 1, transmembrane domain"/>
    <property type="match status" value="1"/>
</dbReference>
<protein>
    <submittedName>
        <fullName evidence="9">ABC transporter ATP-binding protein</fullName>
    </submittedName>
</protein>
<dbReference type="SUPFAM" id="SSF52540">
    <property type="entry name" value="P-loop containing nucleoside triphosphate hydrolases"/>
    <property type="match status" value="1"/>
</dbReference>
<dbReference type="SMART" id="SM00382">
    <property type="entry name" value="AAA"/>
    <property type="match status" value="1"/>
</dbReference>
<dbReference type="InterPro" id="IPR027417">
    <property type="entry name" value="P-loop_NTPase"/>
</dbReference>
<gene>
    <name evidence="9" type="ORF">ACFPZF_03425</name>
</gene>
<accession>A0ABW0V4V7</accession>
<name>A0ABW0V4V7_9ACTN</name>
<evidence type="ECO:0000256" key="5">
    <source>
        <dbReference type="ARBA" id="ARBA00022989"/>
    </source>
</evidence>
<dbReference type="InterPro" id="IPR017871">
    <property type="entry name" value="ABC_transporter-like_CS"/>
</dbReference>
<dbReference type="PROSITE" id="PS50893">
    <property type="entry name" value="ABC_TRANSPORTER_2"/>
    <property type="match status" value="1"/>
</dbReference>
<keyword evidence="2 7" id="KW-0812">Transmembrane</keyword>
<dbReference type="Pfam" id="PF00005">
    <property type="entry name" value="ABC_tran"/>
    <property type="match status" value="1"/>
</dbReference>
<dbReference type="SUPFAM" id="SSF90123">
    <property type="entry name" value="ABC transporter transmembrane region"/>
    <property type="match status" value="1"/>
</dbReference>
<dbReference type="Gene3D" id="3.40.50.300">
    <property type="entry name" value="P-loop containing nucleotide triphosphate hydrolases"/>
    <property type="match status" value="1"/>
</dbReference>
<feature type="transmembrane region" description="Helical" evidence="7">
    <location>
        <begin position="173"/>
        <end position="198"/>
    </location>
</feature>
<evidence type="ECO:0000256" key="3">
    <source>
        <dbReference type="ARBA" id="ARBA00022741"/>
    </source>
</evidence>
<keyword evidence="10" id="KW-1185">Reference proteome</keyword>
<feature type="transmembrane region" description="Helical" evidence="7">
    <location>
        <begin position="43"/>
        <end position="68"/>
    </location>
</feature>
<evidence type="ECO:0000313" key="10">
    <source>
        <dbReference type="Proteomes" id="UP001596066"/>
    </source>
</evidence>
<evidence type="ECO:0000256" key="7">
    <source>
        <dbReference type="SAM" id="Phobius"/>
    </source>
</evidence>
<proteinExistence type="predicted"/>
<dbReference type="RefSeq" id="WP_346141426.1">
    <property type="nucleotide sequence ID" value="NZ_BAAAUA010000004.1"/>
</dbReference>
<evidence type="ECO:0000313" key="9">
    <source>
        <dbReference type="EMBL" id="MFC5640403.1"/>
    </source>
</evidence>
<dbReference type="InterPro" id="IPR003439">
    <property type="entry name" value="ABC_transporter-like_ATP-bd"/>
</dbReference>
<keyword evidence="6 7" id="KW-0472">Membrane</keyword>
<keyword evidence="5 7" id="KW-1133">Transmembrane helix</keyword>
<feature type="transmembrane region" description="Helical" evidence="7">
    <location>
        <begin position="273"/>
        <end position="297"/>
    </location>
</feature>
<keyword evidence="4 9" id="KW-0067">ATP-binding</keyword>
<keyword evidence="3" id="KW-0547">Nucleotide-binding</keyword>
<evidence type="ECO:0000256" key="4">
    <source>
        <dbReference type="ARBA" id="ARBA00022840"/>
    </source>
</evidence>
<dbReference type="EMBL" id="JBHSOC010000004">
    <property type="protein sequence ID" value="MFC5640403.1"/>
    <property type="molecule type" value="Genomic_DNA"/>
</dbReference>
<reference evidence="10" key="1">
    <citation type="journal article" date="2019" name="Int. J. Syst. Evol. Microbiol.">
        <title>The Global Catalogue of Microorganisms (GCM) 10K type strain sequencing project: providing services to taxonomists for standard genome sequencing and annotation.</title>
        <authorList>
            <consortium name="The Broad Institute Genomics Platform"/>
            <consortium name="The Broad Institute Genome Sequencing Center for Infectious Disease"/>
            <person name="Wu L."/>
            <person name="Ma J."/>
        </authorList>
    </citation>
    <scope>NUCLEOTIDE SEQUENCE [LARGE SCALE GENOMIC DNA]</scope>
    <source>
        <strain evidence="10">CGMCC 4.1622</strain>
    </source>
</reference>
<dbReference type="PROSITE" id="PS00211">
    <property type="entry name" value="ABC_TRANSPORTER_1"/>
    <property type="match status" value="1"/>
</dbReference>
<sequence>MPLLRVPLSRRPKISPTLQGILSLLRLLPQVSRTKTVLGLSGVLAAAVLPVGVAVVAGLLIGSIRATLDAGLASPAGHRTLTLLAVAGVLVMAQQTFSPVLAMLGETLGREVDRELQQRVMAAVGRPEGTAHLTDPEVLDALRVVRGLGMTETDRPSQAVAALAAVLPAWLRAVAAALALLAFHWWVGLLWLLTWPVVVHFMQREYFRVGEVGQGRGGALRHAEYLRDLVLTRGAAKEVRLWGLLDWLLGRFDGAWREATEPVWRERRPRVRVVLGATGSVALVNLVSYAALAWAAVHHDIGLGWVAVYTQALALANNYTAFDDNNAYLSFAGAAVPRVLGLDAHLEASVTARPAGPPAELPAAFPAGRIALEQVRFRYPGTEREALRGVDLTIEAGRSLAIVGENGAGKSSLVKLVCGLHVPTAGTIRVDGHNLAGLDQAAWRERIGVLFQDFARYHLSAAENIAMGAPRYAGDRERLREAAHRAGALPLIEGLADGWDTVLSPEYTGGTDLSGGQWQRIALARALFAVDAGARVLILDEPTAALDVRAEAEIYDRFLELTAGLTTILISHRFSTVRRAERIVVLEDGAVVEDGGHEELLARRGRYAEMFDLQAARFVEPRQGSAAGAGLRAAAEAGHA</sequence>
<comment type="caution">
    <text evidence="9">The sequence shown here is derived from an EMBL/GenBank/DDBJ whole genome shotgun (WGS) entry which is preliminary data.</text>
</comment>
<evidence type="ECO:0000256" key="6">
    <source>
        <dbReference type="ARBA" id="ARBA00023136"/>
    </source>
</evidence>
<organism evidence="9 10">
    <name type="scientific">Kitasatospora cinereorecta</name>
    <dbReference type="NCBI Taxonomy" id="285560"/>
    <lineage>
        <taxon>Bacteria</taxon>
        <taxon>Bacillati</taxon>
        <taxon>Actinomycetota</taxon>
        <taxon>Actinomycetes</taxon>
        <taxon>Kitasatosporales</taxon>
        <taxon>Streptomycetaceae</taxon>
        <taxon>Kitasatospora</taxon>
    </lineage>
</organism>
<dbReference type="InterPro" id="IPR036640">
    <property type="entry name" value="ABC1_TM_sf"/>
</dbReference>
<dbReference type="PANTHER" id="PTHR24221">
    <property type="entry name" value="ATP-BINDING CASSETTE SUB-FAMILY B"/>
    <property type="match status" value="1"/>
</dbReference>
<dbReference type="PANTHER" id="PTHR24221:SF654">
    <property type="entry name" value="ATP-BINDING CASSETTE SUB-FAMILY B MEMBER 6"/>
    <property type="match status" value="1"/>
</dbReference>
<dbReference type="Proteomes" id="UP001596066">
    <property type="component" value="Unassembled WGS sequence"/>
</dbReference>
<dbReference type="InterPro" id="IPR003593">
    <property type="entry name" value="AAA+_ATPase"/>
</dbReference>
<dbReference type="InterPro" id="IPR039421">
    <property type="entry name" value="Type_1_exporter"/>
</dbReference>
<evidence type="ECO:0000256" key="2">
    <source>
        <dbReference type="ARBA" id="ARBA00022692"/>
    </source>
</evidence>
<comment type="subcellular location">
    <subcellularLocation>
        <location evidence="1">Cell membrane</location>
        <topology evidence="1">Multi-pass membrane protein</topology>
    </subcellularLocation>
</comment>
<evidence type="ECO:0000256" key="1">
    <source>
        <dbReference type="ARBA" id="ARBA00004651"/>
    </source>
</evidence>
<dbReference type="GO" id="GO:0005524">
    <property type="term" value="F:ATP binding"/>
    <property type="evidence" value="ECO:0007669"/>
    <property type="project" value="UniProtKB-KW"/>
</dbReference>
<feature type="domain" description="ABC transporter" evidence="8">
    <location>
        <begin position="370"/>
        <end position="613"/>
    </location>
</feature>